<dbReference type="AlphaFoldDB" id="A0A934SDT0"/>
<organism evidence="2 3">
    <name type="scientific">Luteolibacter pohnpeiensis</name>
    <dbReference type="NCBI Taxonomy" id="454153"/>
    <lineage>
        <taxon>Bacteria</taxon>
        <taxon>Pseudomonadati</taxon>
        <taxon>Verrucomicrobiota</taxon>
        <taxon>Verrucomicrobiia</taxon>
        <taxon>Verrucomicrobiales</taxon>
        <taxon>Verrucomicrobiaceae</taxon>
        <taxon>Luteolibacter</taxon>
    </lineage>
</organism>
<sequence>MGASSALIGWHWCHRLLPWDNDVDLCVLYPDLLKLKAAAERQDLYD</sequence>
<name>A0A934SDT0_9BACT</name>
<reference evidence="2" key="1">
    <citation type="submission" date="2021-01" db="EMBL/GenBank/DDBJ databases">
        <title>Modified the classification status of verrucomicrobia.</title>
        <authorList>
            <person name="Feng X."/>
        </authorList>
    </citation>
    <scope>NUCLEOTIDE SEQUENCE</scope>
    <source>
        <strain evidence="2">KCTC 22041</strain>
    </source>
</reference>
<dbReference type="InterPro" id="IPR007074">
    <property type="entry name" value="LicD/FKTN/FKRP_NTP_transf"/>
</dbReference>
<proteinExistence type="predicted"/>
<dbReference type="RefSeq" id="WP_200273307.1">
    <property type="nucleotide sequence ID" value="NZ_JAENIJ010000041.1"/>
</dbReference>
<protein>
    <submittedName>
        <fullName evidence="2">LicD family protein</fullName>
    </submittedName>
</protein>
<evidence type="ECO:0000313" key="2">
    <source>
        <dbReference type="EMBL" id="MBK1884277.1"/>
    </source>
</evidence>
<dbReference type="GO" id="GO:0009100">
    <property type="term" value="P:glycoprotein metabolic process"/>
    <property type="evidence" value="ECO:0007669"/>
    <property type="project" value="UniProtKB-ARBA"/>
</dbReference>
<dbReference type="Pfam" id="PF04991">
    <property type="entry name" value="LicD"/>
    <property type="match status" value="1"/>
</dbReference>
<feature type="domain" description="LicD/FKTN/FKRP nucleotidyltransferase" evidence="1">
    <location>
        <begin position="7"/>
        <end position="41"/>
    </location>
</feature>
<keyword evidence="3" id="KW-1185">Reference proteome</keyword>
<dbReference type="Proteomes" id="UP000603141">
    <property type="component" value="Unassembled WGS sequence"/>
</dbReference>
<gene>
    <name evidence="2" type="ORF">JIN85_17795</name>
</gene>
<evidence type="ECO:0000313" key="3">
    <source>
        <dbReference type="Proteomes" id="UP000603141"/>
    </source>
</evidence>
<comment type="caution">
    <text evidence="2">The sequence shown here is derived from an EMBL/GenBank/DDBJ whole genome shotgun (WGS) entry which is preliminary data.</text>
</comment>
<dbReference type="EMBL" id="JAENIJ010000041">
    <property type="protein sequence ID" value="MBK1884277.1"/>
    <property type="molecule type" value="Genomic_DNA"/>
</dbReference>
<accession>A0A934SDT0</accession>
<evidence type="ECO:0000259" key="1">
    <source>
        <dbReference type="Pfam" id="PF04991"/>
    </source>
</evidence>